<comment type="caution">
    <text evidence="1">The sequence shown here is derived from an EMBL/GenBank/DDBJ whole genome shotgun (WGS) entry which is preliminary data.</text>
</comment>
<accession>A0A0F9D7T4</accession>
<reference evidence="1" key="1">
    <citation type="journal article" date="2015" name="Nature">
        <title>Complex archaea that bridge the gap between prokaryotes and eukaryotes.</title>
        <authorList>
            <person name="Spang A."/>
            <person name="Saw J.H."/>
            <person name="Jorgensen S.L."/>
            <person name="Zaremba-Niedzwiedzka K."/>
            <person name="Martijn J."/>
            <person name="Lind A.E."/>
            <person name="van Eijk R."/>
            <person name="Schleper C."/>
            <person name="Guy L."/>
            <person name="Ettema T.J."/>
        </authorList>
    </citation>
    <scope>NUCLEOTIDE SEQUENCE</scope>
</reference>
<dbReference type="SUPFAM" id="SSF51735">
    <property type="entry name" value="NAD(P)-binding Rossmann-fold domains"/>
    <property type="match status" value="1"/>
</dbReference>
<evidence type="ECO:0000313" key="1">
    <source>
        <dbReference type="EMBL" id="KKL57743.1"/>
    </source>
</evidence>
<dbReference type="InterPro" id="IPR036291">
    <property type="entry name" value="NAD(P)-bd_dom_sf"/>
</dbReference>
<protein>
    <submittedName>
        <fullName evidence="1">Uncharacterized protein</fullName>
    </submittedName>
</protein>
<name>A0A0F9D7T4_9ZZZZ</name>
<gene>
    <name evidence="1" type="ORF">LCGC14_2232350</name>
</gene>
<organism evidence="1">
    <name type="scientific">marine sediment metagenome</name>
    <dbReference type="NCBI Taxonomy" id="412755"/>
    <lineage>
        <taxon>unclassified sequences</taxon>
        <taxon>metagenomes</taxon>
        <taxon>ecological metagenomes</taxon>
    </lineage>
</organism>
<proteinExistence type="predicted"/>
<sequence length="126" mass="14485">MYTYWLVERLKDTNITANCIRVSAVRVDVSKYSNLPSIMRFIYSLKGKFALSPEEMAETYTYLATSGEVGSITGKYFDEKRKPVKSNNYTYQTENIEKIMNLTMSYFKQDSGLKEKTPKNSTTPAN</sequence>
<dbReference type="AlphaFoldDB" id="A0A0F9D7T4"/>
<dbReference type="Gene3D" id="3.40.50.720">
    <property type="entry name" value="NAD(P)-binding Rossmann-like Domain"/>
    <property type="match status" value="1"/>
</dbReference>
<dbReference type="EMBL" id="LAZR01030062">
    <property type="protein sequence ID" value="KKL57743.1"/>
    <property type="molecule type" value="Genomic_DNA"/>
</dbReference>